<evidence type="ECO:0000256" key="1">
    <source>
        <dbReference type="SAM" id="Phobius"/>
    </source>
</evidence>
<keyword evidence="3" id="KW-1185">Reference proteome</keyword>
<keyword evidence="1" id="KW-0812">Transmembrane</keyword>
<organism evidence="2 3">
    <name type="scientific">Orchesella dallaii</name>
    <dbReference type="NCBI Taxonomy" id="48710"/>
    <lineage>
        <taxon>Eukaryota</taxon>
        <taxon>Metazoa</taxon>
        <taxon>Ecdysozoa</taxon>
        <taxon>Arthropoda</taxon>
        <taxon>Hexapoda</taxon>
        <taxon>Collembola</taxon>
        <taxon>Entomobryomorpha</taxon>
        <taxon>Entomobryoidea</taxon>
        <taxon>Orchesellidae</taxon>
        <taxon>Orchesellinae</taxon>
        <taxon>Orchesella</taxon>
    </lineage>
</organism>
<accession>A0ABP1R9D5</accession>
<gene>
    <name evidence="2" type="ORF">ODALV1_LOCUS20298</name>
</gene>
<name>A0ABP1R9D5_9HEXA</name>
<reference evidence="2 3" key="1">
    <citation type="submission" date="2024-08" db="EMBL/GenBank/DDBJ databases">
        <authorList>
            <person name="Cucini C."/>
            <person name="Frati F."/>
        </authorList>
    </citation>
    <scope>NUCLEOTIDE SEQUENCE [LARGE SCALE GENOMIC DNA]</scope>
</reference>
<dbReference type="Proteomes" id="UP001642540">
    <property type="component" value="Unassembled WGS sequence"/>
</dbReference>
<feature type="transmembrane region" description="Helical" evidence="1">
    <location>
        <begin position="63"/>
        <end position="83"/>
    </location>
</feature>
<evidence type="ECO:0000313" key="2">
    <source>
        <dbReference type="EMBL" id="CAL8123747.1"/>
    </source>
</evidence>
<dbReference type="EMBL" id="CAXLJM020000068">
    <property type="protein sequence ID" value="CAL8123747.1"/>
    <property type="molecule type" value="Genomic_DNA"/>
</dbReference>
<sequence length="201" mass="23183">MDIINAITDGRLEHITPSGMIFLSIIDVAIALWDSTTPFHILNEEGKVQSFDYMRQYLKTLTFRWMWMIGNLYFYRRIFISLISDLRNLGLLAVGILVCMLVGVLTSPIAIETLGLTYHFTVGYDYVLRVFLLICAVGGILDVLFVVRSPGEVTAMMSFWVTMLIVHSVSHFVHSKFFYTNKIETNWYSKALNSVLWFIFR</sequence>
<keyword evidence="1" id="KW-1133">Transmembrane helix</keyword>
<keyword evidence="1" id="KW-0472">Membrane</keyword>
<protein>
    <submittedName>
        <fullName evidence="2">Uncharacterized protein</fullName>
    </submittedName>
</protein>
<feature type="transmembrane region" description="Helical" evidence="1">
    <location>
        <begin position="89"/>
        <end position="114"/>
    </location>
</feature>
<evidence type="ECO:0000313" key="3">
    <source>
        <dbReference type="Proteomes" id="UP001642540"/>
    </source>
</evidence>
<proteinExistence type="predicted"/>
<feature type="transmembrane region" description="Helical" evidence="1">
    <location>
        <begin position="20"/>
        <end position="42"/>
    </location>
</feature>
<feature type="transmembrane region" description="Helical" evidence="1">
    <location>
        <begin position="126"/>
        <end position="147"/>
    </location>
</feature>
<comment type="caution">
    <text evidence="2">The sequence shown here is derived from an EMBL/GenBank/DDBJ whole genome shotgun (WGS) entry which is preliminary data.</text>
</comment>